<feature type="compositionally biased region" description="Basic and acidic residues" evidence="1">
    <location>
        <begin position="158"/>
        <end position="177"/>
    </location>
</feature>
<dbReference type="AlphaFoldDB" id="A0A1Q9CQK8"/>
<reference evidence="3 4" key="1">
    <citation type="submission" date="2016-02" db="EMBL/GenBank/DDBJ databases">
        <title>Genome analysis of coral dinoflagellate symbionts highlights evolutionary adaptations to a symbiotic lifestyle.</title>
        <authorList>
            <person name="Aranda M."/>
            <person name="Li Y."/>
            <person name="Liew Y.J."/>
            <person name="Baumgarten S."/>
            <person name="Simakov O."/>
            <person name="Wilson M."/>
            <person name="Piel J."/>
            <person name="Ashoor H."/>
            <person name="Bougouffa S."/>
            <person name="Bajic V.B."/>
            <person name="Ryu T."/>
            <person name="Ravasi T."/>
            <person name="Bayer T."/>
            <person name="Micklem G."/>
            <person name="Kim H."/>
            <person name="Bhak J."/>
            <person name="Lajeunesse T.C."/>
            <person name="Voolstra C.R."/>
        </authorList>
    </citation>
    <scope>NUCLEOTIDE SEQUENCE [LARGE SCALE GENOMIC DNA]</scope>
    <source>
        <strain evidence="3 4">CCMP2467</strain>
    </source>
</reference>
<evidence type="ECO:0000256" key="1">
    <source>
        <dbReference type="SAM" id="MobiDB-lite"/>
    </source>
</evidence>
<dbReference type="Proteomes" id="UP000186817">
    <property type="component" value="Unassembled WGS sequence"/>
</dbReference>
<feature type="region of interest" description="Disordered" evidence="1">
    <location>
        <begin position="110"/>
        <end position="191"/>
    </location>
</feature>
<evidence type="ECO:0000313" key="4">
    <source>
        <dbReference type="Proteomes" id="UP000186817"/>
    </source>
</evidence>
<gene>
    <name evidence="3" type="ORF">AK812_SmicGene33811</name>
</gene>
<feature type="region of interest" description="Disordered" evidence="1">
    <location>
        <begin position="217"/>
        <end position="245"/>
    </location>
</feature>
<sequence>MVDDGGNKVGKEELKAELYKTKGVNAKTLHLVQLLMGSTLQGCSQEGYEDLGVYLLFCLDLLGTFYEEYPTGFTFLFAALALLAVAFLGYLNGVQWRMTFQIGRWPTSGLEPGCGETGPAQTNEPKNNQDNKDAEDNEDTGSSESDQGHIGTEQGEIDQGHRDTEQSEIDQGRRGTEQGETGLAHQREAPLDPEVVNRMNAWMEENVLPLLGVAPEAEARPSGATSSDEPPPVPPGHLRTTRGVLDPTGLNLGRIVRYAPNWGYGYHVATCSSFRRAARSFRDSTVQQALEKGLFPCEQCCRGDHDTLVVRNRGYFEQKPRHVQCMAPAGMTRTNVQALEALCESRKSLVNLKVVEDLVLIMGGEWVVVARSVASDGGDTSLFEGRPGHIRHVLTAIRAPAPPHTRAAALSNAVASRFGLFFDESVSNHEHQEHFADDIFHVMSYAFQ</sequence>
<name>A0A1Q9CQK8_SYMMI</name>
<keyword evidence="2" id="KW-1133">Transmembrane helix</keyword>
<comment type="caution">
    <text evidence="3">The sequence shown here is derived from an EMBL/GenBank/DDBJ whole genome shotgun (WGS) entry which is preliminary data.</text>
</comment>
<accession>A0A1Q9CQK8</accession>
<feature type="transmembrane region" description="Helical" evidence="2">
    <location>
        <begin position="69"/>
        <end position="91"/>
    </location>
</feature>
<dbReference type="EMBL" id="LSRX01000988">
    <property type="protein sequence ID" value="OLP85214.1"/>
    <property type="molecule type" value="Genomic_DNA"/>
</dbReference>
<proteinExistence type="predicted"/>
<keyword evidence="2" id="KW-0472">Membrane</keyword>
<keyword evidence="4" id="KW-1185">Reference proteome</keyword>
<evidence type="ECO:0000313" key="3">
    <source>
        <dbReference type="EMBL" id="OLP85214.1"/>
    </source>
</evidence>
<protein>
    <submittedName>
        <fullName evidence="3">Uncharacterized protein</fullName>
    </submittedName>
</protein>
<organism evidence="3 4">
    <name type="scientific">Symbiodinium microadriaticum</name>
    <name type="common">Dinoflagellate</name>
    <name type="synonym">Zooxanthella microadriatica</name>
    <dbReference type="NCBI Taxonomy" id="2951"/>
    <lineage>
        <taxon>Eukaryota</taxon>
        <taxon>Sar</taxon>
        <taxon>Alveolata</taxon>
        <taxon>Dinophyceae</taxon>
        <taxon>Suessiales</taxon>
        <taxon>Symbiodiniaceae</taxon>
        <taxon>Symbiodinium</taxon>
    </lineage>
</organism>
<dbReference type="OrthoDB" id="438320at2759"/>
<evidence type="ECO:0000256" key="2">
    <source>
        <dbReference type="SAM" id="Phobius"/>
    </source>
</evidence>
<keyword evidence="2" id="KW-0812">Transmembrane</keyword>